<name>A0ABV1NWU9_9ACTN</name>
<proteinExistence type="predicted"/>
<evidence type="ECO:0000313" key="3">
    <source>
        <dbReference type="Proteomes" id="UP001482520"/>
    </source>
</evidence>
<comment type="caution">
    <text evidence="2">The sequence shown here is derived from an EMBL/GenBank/DDBJ whole genome shotgun (WGS) entry which is preliminary data.</text>
</comment>
<reference evidence="2 3" key="1">
    <citation type="submission" date="2024-02" db="EMBL/GenBank/DDBJ databases">
        <title>Full genome sequence of Nocardioides kribbensis.</title>
        <authorList>
            <person name="Poletto B.L."/>
            <person name="Silva G."/>
            <person name="Galante D."/>
            <person name="Campos K.R."/>
            <person name="Santos M.B.N."/>
            <person name="Sacchi C.T."/>
        </authorList>
    </citation>
    <scope>NUCLEOTIDE SEQUENCE [LARGE SCALE GENOMIC DNA]</scope>
    <source>
        <strain evidence="2 3">O4R</strain>
    </source>
</reference>
<organism evidence="2 3">
    <name type="scientific">Nocardioides kribbensis</name>
    <dbReference type="NCBI Taxonomy" id="305517"/>
    <lineage>
        <taxon>Bacteria</taxon>
        <taxon>Bacillati</taxon>
        <taxon>Actinomycetota</taxon>
        <taxon>Actinomycetes</taxon>
        <taxon>Propionibacteriales</taxon>
        <taxon>Nocardioidaceae</taxon>
        <taxon>Nocardioides</taxon>
    </lineage>
</organism>
<keyword evidence="3" id="KW-1185">Reference proteome</keyword>
<dbReference type="RefSeq" id="WP_349804195.1">
    <property type="nucleotide sequence ID" value="NZ_JBEGDP010000005.1"/>
</dbReference>
<gene>
    <name evidence="2" type="ORF">V6R90_06765</name>
</gene>
<feature type="region of interest" description="Disordered" evidence="1">
    <location>
        <begin position="111"/>
        <end position="134"/>
    </location>
</feature>
<evidence type="ECO:0008006" key="4">
    <source>
        <dbReference type="Google" id="ProtNLM"/>
    </source>
</evidence>
<evidence type="ECO:0000313" key="2">
    <source>
        <dbReference type="EMBL" id="MEQ7846976.1"/>
    </source>
</evidence>
<sequence>MPAKLKDRLYRAEAKRDDARALYASTVEGEQVLGARLSEVKDQLAVGSFEDRRLGSRLYNERIDLASAIAEGQNLREQAARVREAVAVGVMSRDEAIAAVQFPTLQTRAMRKARVPKTNSRDSSGAFDNQTDTRAAVGTAEQRYQAKMSENEVSPIAHITHMEATMAGTPGSMLGCVTRPHLTARRN</sequence>
<dbReference type="EMBL" id="JBEGDP010000005">
    <property type="protein sequence ID" value="MEQ7846976.1"/>
    <property type="molecule type" value="Genomic_DNA"/>
</dbReference>
<evidence type="ECO:0000256" key="1">
    <source>
        <dbReference type="SAM" id="MobiDB-lite"/>
    </source>
</evidence>
<protein>
    <recommendedName>
        <fullName evidence="4">DUF222 domain-containing protein</fullName>
    </recommendedName>
</protein>
<dbReference type="Proteomes" id="UP001482520">
    <property type="component" value="Unassembled WGS sequence"/>
</dbReference>
<feature type="compositionally biased region" description="Polar residues" evidence="1">
    <location>
        <begin position="117"/>
        <end position="133"/>
    </location>
</feature>
<accession>A0ABV1NWU9</accession>